<name>A0AAP5II94_9CYAN</name>
<proteinExistence type="predicted"/>
<dbReference type="Proteomes" id="UP000667802">
    <property type="component" value="Unassembled WGS sequence"/>
</dbReference>
<protein>
    <submittedName>
        <fullName evidence="1">Fertility inhibition FinO-like protein</fullName>
    </submittedName>
</protein>
<reference evidence="2" key="1">
    <citation type="journal article" date="2021" name="Science">
        <title>Hunting the eagle killer: A cyanobacterial neurotoxin causes vacuolar myelinopathy.</title>
        <authorList>
            <person name="Breinlinger S."/>
            <person name="Phillips T.J."/>
            <person name="Haram B.N."/>
            <person name="Mares J."/>
            <person name="Martinez Yerena J.A."/>
            <person name="Hrouzek P."/>
            <person name="Sobotka R."/>
            <person name="Henderson W.M."/>
            <person name="Schmieder P."/>
            <person name="Williams S.M."/>
            <person name="Lauderdale J.D."/>
            <person name="Wilde H.D."/>
            <person name="Gerrin W."/>
            <person name="Kust A."/>
            <person name="Washington J.W."/>
            <person name="Wagner C."/>
            <person name="Geier B."/>
            <person name="Liebeke M."/>
            <person name="Enke H."/>
            <person name="Niedermeyer T.H.J."/>
            <person name="Wilde S.B."/>
        </authorList>
    </citation>
    <scope>NUCLEOTIDE SEQUENCE [LARGE SCALE GENOMIC DNA]</scope>
    <source>
        <strain evidence="2">Thurmond2011</strain>
    </source>
</reference>
<dbReference type="EMBL" id="JAALHA020000041">
    <property type="protein sequence ID" value="MDR9900853.1"/>
    <property type="molecule type" value="Genomic_DNA"/>
</dbReference>
<dbReference type="AlphaFoldDB" id="A0AAP5II94"/>
<sequence>MILGKLELTIKINELPQAKTVENGWQEFDIDCGDRIVSVTVKPKVWKKLTDAQANFPQWVAAIAGKMGEATENGFVLSEPNIQVFERKPKPDAAVATA</sequence>
<evidence type="ECO:0000313" key="2">
    <source>
        <dbReference type="Proteomes" id="UP000667802"/>
    </source>
</evidence>
<gene>
    <name evidence="1" type="ORF">G7B40_040925</name>
</gene>
<evidence type="ECO:0000313" key="1">
    <source>
        <dbReference type="EMBL" id="MDR9900853.1"/>
    </source>
</evidence>
<organism evidence="1 2">
    <name type="scientific">Aetokthonos hydrillicola Thurmond2011</name>
    <dbReference type="NCBI Taxonomy" id="2712845"/>
    <lineage>
        <taxon>Bacteria</taxon>
        <taxon>Bacillati</taxon>
        <taxon>Cyanobacteriota</taxon>
        <taxon>Cyanophyceae</taxon>
        <taxon>Nostocales</taxon>
        <taxon>Hapalosiphonaceae</taxon>
        <taxon>Aetokthonos</taxon>
    </lineage>
</organism>
<comment type="caution">
    <text evidence="1">The sequence shown here is derived from an EMBL/GenBank/DDBJ whole genome shotgun (WGS) entry which is preliminary data.</text>
</comment>
<accession>A0AAP5II94</accession>
<keyword evidence="2" id="KW-1185">Reference proteome</keyword>
<dbReference type="RefSeq" id="WP_208354004.1">
    <property type="nucleotide sequence ID" value="NZ_JAALHA020000041.1"/>
</dbReference>